<dbReference type="Gene3D" id="3.40.50.300">
    <property type="entry name" value="P-loop containing nucleotide triphosphate hydrolases"/>
    <property type="match status" value="1"/>
</dbReference>
<dbReference type="EMBL" id="FUEG01000049">
    <property type="protein sequence ID" value="SJL17832.1"/>
    <property type="molecule type" value="Genomic_DNA"/>
</dbReference>
<dbReference type="STRING" id="47428.A0A284SA05"/>
<keyword evidence="3" id="KW-1185">Reference proteome</keyword>
<evidence type="ECO:0000313" key="2">
    <source>
        <dbReference type="EMBL" id="SJL17832.1"/>
    </source>
</evidence>
<protein>
    <recommendedName>
        <fullName evidence="1">ABC transporter domain-containing protein</fullName>
    </recommendedName>
</protein>
<dbReference type="InterPro" id="IPR027417">
    <property type="entry name" value="P-loop_NTPase"/>
</dbReference>
<accession>A0A284SA05</accession>
<reference evidence="3" key="1">
    <citation type="journal article" date="2017" name="Nat. Ecol. Evol.">
        <title>Genome expansion and lineage-specific genetic innovations in the forest pathogenic fungi Armillaria.</title>
        <authorList>
            <person name="Sipos G."/>
            <person name="Prasanna A.N."/>
            <person name="Walter M.C."/>
            <person name="O'Connor E."/>
            <person name="Balint B."/>
            <person name="Krizsan K."/>
            <person name="Kiss B."/>
            <person name="Hess J."/>
            <person name="Varga T."/>
            <person name="Slot J."/>
            <person name="Riley R."/>
            <person name="Boka B."/>
            <person name="Rigling D."/>
            <person name="Barry K."/>
            <person name="Lee J."/>
            <person name="Mihaltcheva S."/>
            <person name="LaButti K."/>
            <person name="Lipzen A."/>
            <person name="Waldron R."/>
            <person name="Moloney N.M."/>
            <person name="Sperisen C."/>
            <person name="Kredics L."/>
            <person name="Vagvoelgyi C."/>
            <person name="Patrignani A."/>
            <person name="Fitzpatrick D."/>
            <person name="Nagy I."/>
            <person name="Doyle S."/>
            <person name="Anderson J.B."/>
            <person name="Grigoriev I.V."/>
            <person name="Gueldener U."/>
            <person name="Muensterkoetter M."/>
            <person name="Nagy L.G."/>
        </authorList>
    </citation>
    <scope>NUCLEOTIDE SEQUENCE [LARGE SCALE GENOMIC DNA]</scope>
    <source>
        <strain evidence="3">C18/9</strain>
    </source>
</reference>
<dbReference type="InterPro" id="IPR003439">
    <property type="entry name" value="ABC_transporter-like_ATP-bd"/>
</dbReference>
<dbReference type="GO" id="GO:0005524">
    <property type="term" value="F:ATP binding"/>
    <property type="evidence" value="ECO:0007669"/>
    <property type="project" value="InterPro"/>
</dbReference>
<name>A0A284SA05_ARMOS</name>
<evidence type="ECO:0000313" key="3">
    <source>
        <dbReference type="Proteomes" id="UP000219338"/>
    </source>
</evidence>
<dbReference type="Pfam" id="PF00005">
    <property type="entry name" value="ABC_tran"/>
    <property type="match status" value="1"/>
</dbReference>
<dbReference type="OMA" id="YDIATIQ"/>
<dbReference type="GO" id="GO:0016887">
    <property type="term" value="F:ATP hydrolysis activity"/>
    <property type="evidence" value="ECO:0007669"/>
    <property type="project" value="InterPro"/>
</dbReference>
<dbReference type="InterPro" id="IPR039421">
    <property type="entry name" value="Type_1_exporter"/>
</dbReference>
<dbReference type="OrthoDB" id="6500128at2759"/>
<proteinExistence type="predicted"/>
<feature type="domain" description="ABC transporter" evidence="1">
    <location>
        <begin position="269"/>
        <end position="391"/>
    </location>
</feature>
<dbReference type="PANTHER" id="PTHR43394">
    <property type="entry name" value="ATP-DEPENDENT PERMEASE MDL1, MITOCHONDRIAL"/>
    <property type="match status" value="1"/>
</dbReference>
<evidence type="ECO:0000259" key="1">
    <source>
        <dbReference type="Pfam" id="PF00005"/>
    </source>
</evidence>
<sequence length="429" mass="47686">MSDLKSSSTKDRPSHFASKVRATSNDAWTSFEGIVEFLNNVMKALSQLVLIVQVSRSTGSPLFAAVCIMKPVFLTLTQRTLWNTAHIVHTDNQHRQRMEALNRMSAPDYRSEVLGSDIVNYIINEYRKATRLLGGLSDEWAPLQYLIKTSPAWEITNNILGDLPIVHICGMVYILCPDKLSPSSIGILQQSSQSLDWAIEYAVRNINSFRKQYQELKNVYDSSNITNTLADCDIAYPNPSSEEKPKGMSFELRDVSFSYPGSQITKPALSNINLSIKPGQMVVIVGSNGGGKSTILKLLSRFYDPTSGAESILVDSIPISRYRMTDLRRATATLTQDHSLFPLSLGENIGLGYAERVNNAEMIDRAAHKGGASHCLTKLERGKETRLSTGNEAYGYNLPDDPDHPLQIELENLQKNIELSGRETLRIVA</sequence>
<dbReference type="Proteomes" id="UP000219338">
    <property type="component" value="Unassembled WGS sequence"/>
</dbReference>
<dbReference type="SUPFAM" id="SSF52540">
    <property type="entry name" value="P-loop containing nucleoside triphosphate hydrolases"/>
    <property type="match status" value="1"/>
</dbReference>
<dbReference type="AlphaFoldDB" id="A0A284SA05"/>
<organism evidence="2 3">
    <name type="scientific">Armillaria ostoyae</name>
    <name type="common">Armillaria root rot fungus</name>
    <dbReference type="NCBI Taxonomy" id="47428"/>
    <lineage>
        <taxon>Eukaryota</taxon>
        <taxon>Fungi</taxon>
        <taxon>Dikarya</taxon>
        <taxon>Basidiomycota</taxon>
        <taxon>Agaricomycotina</taxon>
        <taxon>Agaricomycetes</taxon>
        <taxon>Agaricomycetidae</taxon>
        <taxon>Agaricales</taxon>
        <taxon>Marasmiineae</taxon>
        <taxon>Physalacriaceae</taxon>
        <taxon>Armillaria</taxon>
    </lineage>
</organism>
<gene>
    <name evidence="2" type="ORF">ARMOST_21396</name>
</gene>